<dbReference type="InterPro" id="IPR013011">
    <property type="entry name" value="PTS_EIIB_2"/>
</dbReference>
<feature type="domain" description="PTS EIIA type-2" evidence="5">
    <location>
        <begin position="533"/>
        <end position="680"/>
    </location>
</feature>
<dbReference type="EMBL" id="JAEEGA010000003">
    <property type="protein sequence ID" value="MBP1040533.1"/>
    <property type="molecule type" value="Genomic_DNA"/>
</dbReference>
<dbReference type="Pfam" id="PF08279">
    <property type="entry name" value="HTH_11"/>
    <property type="match status" value="1"/>
</dbReference>
<dbReference type="SUPFAM" id="SSF52794">
    <property type="entry name" value="PTS system IIB component-like"/>
    <property type="match status" value="1"/>
</dbReference>
<feature type="domain" description="PRD" evidence="7">
    <location>
        <begin position="302"/>
        <end position="406"/>
    </location>
</feature>
<dbReference type="Gene3D" id="3.40.50.2300">
    <property type="match status" value="1"/>
</dbReference>
<dbReference type="PANTHER" id="PTHR30185:SF18">
    <property type="entry name" value="TRANSCRIPTIONAL REGULATOR MTLR"/>
    <property type="match status" value="1"/>
</dbReference>
<dbReference type="InterPro" id="IPR016152">
    <property type="entry name" value="PTrfase/Anion_transptr"/>
</dbReference>
<dbReference type="GO" id="GO:0008982">
    <property type="term" value="F:protein-N(PI)-phosphohistidine-sugar phosphotransferase activity"/>
    <property type="evidence" value="ECO:0007669"/>
    <property type="project" value="InterPro"/>
</dbReference>
<dbReference type="PROSITE" id="PS51372">
    <property type="entry name" value="PRD_2"/>
    <property type="match status" value="2"/>
</dbReference>
<evidence type="ECO:0000256" key="4">
    <source>
        <dbReference type="ARBA" id="ARBA00023163"/>
    </source>
</evidence>
<keyword evidence="3" id="KW-0805">Transcription regulation</keyword>
<dbReference type="RefSeq" id="WP_209525598.1">
    <property type="nucleotide sequence ID" value="NZ_JAEEGA010000003.1"/>
</dbReference>
<accession>A0A940PAM6</accession>
<dbReference type="PANTHER" id="PTHR30185">
    <property type="entry name" value="CRYPTIC BETA-GLUCOSIDE BGL OPERON ANTITERMINATOR"/>
    <property type="match status" value="1"/>
</dbReference>
<keyword evidence="9" id="KW-1185">Reference proteome</keyword>
<dbReference type="InterPro" id="IPR011608">
    <property type="entry name" value="PRD"/>
</dbReference>
<dbReference type="CDD" id="cd05568">
    <property type="entry name" value="PTS_IIB_bgl_like"/>
    <property type="match status" value="1"/>
</dbReference>
<dbReference type="SMART" id="SM00420">
    <property type="entry name" value="HTH_DEOR"/>
    <property type="match status" value="2"/>
</dbReference>
<feature type="domain" description="PRD" evidence="7">
    <location>
        <begin position="193"/>
        <end position="297"/>
    </location>
</feature>
<gene>
    <name evidence="8" type="ORF">I6N95_05920</name>
</gene>
<comment type="caution">
    <text evidence="8">The sequence shown here is derived from an EMBL/GenBank/DDBJ whole genome shotgun (WGS) entry which is preliminary data.</text>
</comment>
<dbReference type="GO" id="GO:0003700">
    <property type="term" value="F:DNA-binding transcription factor activity"/>
    <property type="evidence" value="ECO:0007669"/>
    <property type="project" value="InterPro"/>
</dbReference>
<dbReference type="InterPro" id="IPR050661">
    <property type="entry name" value="BglG_antiterminators"/>
</dbReference>
<keyword evidence="4" id="KW-0804">Transcription</keyword>
<name>A0A940PAM6_9ENTE</name>
<dbReference type="InterPro" id="IPR001034">
    <property type="entry name" value="DeoR_HTH"/>
</dbReference>
<dbReference type="SUPFAM" id="SSF46785">
    <property type="entry name" value="Winged helix' DNA-binding domain"/>
    <property type="match status" value="1"/>
</dbReference>
<dbReference type="Gene3D" id="1.10.1790.10">
    <property type="entry name" value="PRD domain"/>
    <property type="match status" value="2"/>
</dbReference>
<dbReference type="InterPro" id="IPR002178">
    <property type="entry name" value="PTS_EIIA_type-2_dom"/>
</dbReference>
<dbReference type="InterPro" id="IPR036388">
    <property type="entry name" value="WH-like_DNA-bd_sf"/>
</dbReference>
<dbReference type="SUPFAM" id="SSF55804">
    <property type="entry name" value="Phoshotransferase/anion transport protein"/>
    <property type="match status" value="1"/>
</dbReference>
<dbReference type="Gene3D" id="3.40.930.10">
    <property type="entry name" value="Mannitol-specific EII, Chain A"/>
    <property type="match status" value="1"/>
</dbReference>
<evidence type="ECO:0000313" key="9">
    <source>
        <dbReference type="Proteomes" id="UP000674938"/>
    </source>
</evidence>
<evidence type="ECO:0000259" key="5">
    <source>
        <dbReference type="PROSITE" id="PS51094"/>
    </source>
</evidence>
<feature type="domain" description="PTS EIIB type-2" evidence="6">
    <location>
        <begin position="409"/>
        <end position="499"/>
    </location>
</feature>
<dbReference type="InterPro" id="IPR036095">
    <property type="entry name" value="PTS_EIIB-like_sf"/>
</dbReference>
<evidence type="ECO:0000313" key="8">
    <source>
        <dbReference type="EMBL" id="MBP1040533.1"/>
    </source>
</evidence>
<dbReference type="SUPFAM" id="SSF63520">
    <property type="entry name" value="PTS-regulatory domain, PRD"/>
    <property type="match status" value="2"/>
</dbReference>
<dbReference type="Gene3D" id="1.10.10.10">
    <property type="entry name" value="Winged helix-like DNA-binding domain superfamily/Winged helix DNA-binding domain"/>
    <property type="match status" value="2"/>
</dbReference>
<keyword evidence="2" id="KW-0677">Repeat</keyword>
<dbReference type="Pfam" id="PF00359">
    <property type="entry name" value="PTS_EIIA_2"/>
    <property type="match status" value="1"/>
</dbReference>
<evidence type="ECO:0000256" key="1">
    <source>
        <dbReference type="ARBA" id="ARBA00022679"/>
    </source>
</evidence>
<protein>
    <submittedName>
        <fullName evidence="8">BglG family transcription antiterminator</fullName>
    </submittedName>
</protein>
<proteinExistence type="predicted"/>
<dbReference type="PROSITE" id="PS51094">
    <property type="entry name" value="PTS_EIIA_TYPE_2"/>
    <property type="match status" value="1"/>
</dbReference>
<sequence>MYLSARPRLILEQLMMAPQPLHLADVAEEFEVSERTIRRDLKEVKATLATFNLKLTKEKHYLSVQGSEDDKQRFKWQLLDLTYNDFSPEERQQYILKELLKTDGTLKLIGLANDLNVTVSTISNDLTKIEEDYLNSSLISRKKGMGISLNASEMEKRGMLSDLFWKKYPKQQFMRVLFNQFADEVTEGRLNYITQQGHIEVVEQSLRNIRDSLAYDITDESYINLVIHVAISVQRITEGNGMKETLINPEVVHYPEFHFAQELLVTSLGLSLAEVPIGEVEFVTMHLRGAKAQNYVGDFNSNEQVQAVTIATQLIAKVSEKTGSSLTSDSLLKSLTAHLRPALRRLNADMSITNPLIHSIKRDYEELFGIVQASMKEIYHYQPVPEEEIGYLVLHFGAALLQQEEQVALSALVVCASGIGTSRMLVTRLKQAIPQLKTLKTISLFELTKEMESHPYDLLVSTIDLGQVDYEYFHVTPILSEREISQIEVYLQNKRSHYRRKQNREEKEQQLTKLEAIHLLENRQLYTETVVTLLSNFQVVRIDNSLTTIEDTLRAICTTLLEQDRRLDVEGLLQSLLVREKWSGFGIAETELALFHARNASIRQPIFQLFPLTNPIMMPAMGGGEVQVATIVLLLAPEKLEQQGLELMSQISSLLIESEATTACLQSGDSRRITQFVVERLLAFANSYT</sequence>
<reference evidence="8" key="1">
    <citation type="submission" date="2020-12" db="EMBL/GenBank/DDBJ databases">
        <title>Vagococcus allomyrinae sp. nov. and Enterococcus lavae sp. nov., isolated from the larvae of Allomyrina dichotoma.</title>
        <authorList>
            <person name="Lee S.D."/>
        </authorList>
    </citation>
    <scope>NUCLEOTIDE SEQUENCE</scope>
    <source>
        <strain evidence="8">BWB3-3</strain>
    </source>
</reference>
<dbReference type="PROSITE" id="PS51099">
    <property type="entry name" value="PTS_EIIB_TYPE_2"/>
    <property type="match status" value="1"/>
</dbReference>
<organism evidence="8 9">
    <name type="scientific">Vagococcus allomyrinae</name>
    <dbReference type="NCBI Taxonomy" id="2794353"/>
    <lineage>
        <taxon>Bacteria</taxon>
        <taxon>Bacillati</taxon>
        <taxon>Bacillota</taxon>
        <taxon>Bacilli</taxon>
        <taxon>Lactobacillales</taxon>
        <taxon>Enterococcaceae</taxon>
        <taxon>Vagococcus</taxon>
    </lineage>
</organism>
<evidence type="ECO:0000259" key="7">
    <source>
        <dbReference type="PROSITE" id="PS51372"/>
    </source>
</evidence>
<keyword evidence="1" id="KW-0808">Transferase</keyword>
<dbReference type="Proteomes" id="UP000674938">
    <property type="component" value="Unassembled WGS sequence"/>
</dbReference>
<dbReference type="Pfam" id="PF00874">
    <property type="entry name" value="PRD"/>
    <property type="match status" value="2"/>
</dbReference>
<dbReference type="AlphaFoldDB" id="A0A940PAM6"/>
<dbReference type="InterPro" id="IPR036634">
    <property type="entry name" value="PRD_sf"/>
</dbReference>
<evidence type="ECO:0000256" key="2">
    <source>
        <dbReference type="ARBA" id="ARBA00022737"/>
    </source>
</evidence>
<evidence type="ECO:0000256" key="3">
    <source>
        <dbReference type="ARBA" id="ARBA00023015"/>
    </source>
</evidence>
<dbReference type="GO" id="GO:0009401">
    <property type="term" value="P:phosphoenolpyruvate-dependent sugar phosphotransferase system"/>
    <property type="evidence" value="ECO:0007669"/>
    <property type="project" value="InterPro"/>
</dbReference>
<dbReference type="InterPro" id="IPR036390">
    <property type="entry name" value="WH_DNA-bd_sf"/>
</dbReference>
<dbReference type="InterPro" id="IPR013196">
    <property type="entry name" value="HTH_11"/>
</dbReference>
<evidence type="ECO:0000259" key="6">
    <source>
        <dbReference type="PROSITE" id="PS51099"/>
    </source>
</evidence>
<dbReference type="Pfam" id="PF08220">
    <property type="entry name" value="HTH_DeoR"/>
    <property type="match status" value="1"/>
</dbReference>